<evidence type="ECO:0000313" key="1">
    <source>
        <dbReference type="EMBL" id="MPM24182.1"/>
    </source>
</evidence>
<name>A0A644Y6H8_9ZZZZ</name>
<organism evidence="1">
    <name type="scientific">bioreactor metagenome</name>
    <dbReference type="NCBI Taxonomy" id="1076179"/>
    <lineage>
        <taxon>unclassified sequences</taxon>
        <taxon>metagenomes</taxon>
        <taxon>ecological metagenomes</taxon>
    </lineage>
</organism>
<dbReference type="AlphaFoldDB" id="A0A644Y6H8"/>
<reference evidence="1" key="1">
    <citation type="submission" date="2019-08" db="EMBL/GenBank/DDBJ databases">
        <authorList>
            <person name="Kucharzyk K."/>
            <person name="Murdoch R.W."/>
            <person name="Higgins S."/>
            <person name="Loffler F."/>
        </authorList>
    </citation>
    <scope>NUCLEOTIDE SEQUENCE</scope>
</reference>
<dbReference type="EMBL" id="VSSQ01004204">
    <property type="protein sequence ID" value="MPM24182.1"/>
    <property type="molecule type" value="Genomic_DNA"/>
</dbReference>
<sequence>MCMETTCTVVIIDGQGGSLGKSLVEAIKARFTQVKVLAIGTNSLAASAMLRSGADAIATGENPVVVAARSADLIVGPLGIITADALHGEITPAMALAVAQSRAHKILLPISKCNVSIVGRQDLSLGEMIFLALEEIQRFLDSSGLDR</sequence>
<accession>A0A644Y6H8</accession>
<comment type="caution">
    <text evidence="1">The sequence shown here is derived from an EMBL/GenBank/DDBJ whole genome shotgun (WGS) entry which is preliminary data.</text>
</comment>
<proteinExistence type="predicted"/>
<evidence type="ECO:0008006" key="2">
    <source>
        <dbReference type="Google" id="ProtNLM"/>
    </source>
</evidence>
<gene>
    <name evidence="1" type="ORF">SDC9_70663</name>
</gene>
<dbReference type="Pfam" id="PF12953">
    <property type="entry name" value="DUF3842"/>
    <property type="match status" value="1"/>
</dbReference>
<dbReference type="InterPro" id="IPR024208">
    <property type="entry name" value="DUF3842"/>
</dbReference>
<protein>
    <recommendedName>
        <fullName evidence="2">DUF3842 family protein</fullName>
    </recommendedName>
</protein>